<keyword evidence="3" id="KW-1185">Reference proteome</keyword>
<accession>M1PEB5</accession>
<proteinExistence type="predicted"/>
<name>M1PEB5_DESSD</name>
<dbReference type="STRING" id="1167006.UWK_01480"/>
<evidence type="ECO:0000259" key="1">
    <source>
        <dbReference type="Pfam" id="PF10056"/>
    </source>
</evidence>
<evidence type="ECO:0000313" key="3">
    <source>
        <dbReference type="Proteomes" id="UP000011721"/>
    </source>
</evidence>
<dbReference type="OrthoDB" id="258268at2"/>
<dbReference type="Pfam" id="PF10056">
    <property type="entry name" value="DUF2293"/>
    <property type="match status" value="1"/>
</dbReference>
<sequence length="227" mass="25886">MAYTHRIVQPSRIEGTVFSESGERLTPPRGWAFLEAGDAAVTRSVKAKGETWVVQIRKGRRMSTRGIWAREQDIHESRKEVEAKKATPEYAKRRSADLARRSLKQEQYHVDFCTEVIQFLGFHPRYQMEAAFLGKKISEHATPVGSGTVARTERIPIAARAEAATIAWMRHRTTAYDSMRIARVKGKRREIRRQLAAQSVKVLQAYRQGDEPGDNCPLQKVLLKENI</sequence>
<dbReference type="PATRIC" id="fig|1167006.5.peg.1629"/>
<dbReference type="eggNOG" id="ENOG502Z94I">
    <property type="taxonomic scope" value="Bacteria"/>
</dbReference>
<protein>
    <recommendedName>
        <fullName evidence="1">DUF2293 domain-containing protein</fullName>
    </recommendedName>
</protein>
<evidence type="ECO:0000313" key="2">
    <source>
        <dbReference type="EMBL" id="AGF78040.1"/>
    </source>
</evidence>
<feature type="domain" description="DUF2293" evidence="1">
    <location>
        <begin position="122"/>
        <end position="207"/>
    </location>
</feature>
<dbReference type="HOGENOM" id="CLU_1194266_0_0_7"/>
<dbReference type="RefSeq" id="WP_015403731.1">
    <property type="nucleotide sequence ID" value="NC_020304.1"/>
</dbReference>
<dbReference type="KEGG" id="dsf:UWK_01480"/>
<reference evidence="3" key="1">
    <citation type="journal article" date="2013" name="Stand. Genomic Sci.">
        <title>Complete genome sequence of Desulfocapsa sulfexigens, a marine deltaproteobacterium specialized in disproportionating inorganic sulfur compounds.</title>
        <authorList>
            <person name="Finster K.W."/>
            <person name="Kjeldsen K.U."/>
            <person name="Kube M."/>
            <person name="Reinhardt R."/>
            <person name="Mussmann M."/>
            <person name="Amann R."/>
            <person name="Schreiber L."/>
        </authorList>
    </citation>
    <scope>NUCLEOTIDE SEQUENCE [LARGE SCALE GENOMIC DNA]</scope>
    <source>
        <strain evidence="3">DSM 10523 / SB164P1</strain>
    </source>
</reference>
<dbReference type="InterPro" id="IPR018744">
    <property type="entry name" value="DUF2293"/>
</dbReference>
<gene>
    <name evidence="2" type="ordered locus">UWK_01480</name>
</gene>
<organism evidence="2 3">
    <name type="scientific">Desulfocapsa sulfexigens (strain DSM 10523 / SB164P1)</name>
    <dbReference type="NCBI Taxonomy" id="1167006"/>
    <lineage>
        <taxon>Bacteria</taxon>
        <taxon>Pseudomonadati</taxon>
        <taxon>Thermodesulfobacteriota</taxon>
        <taxon>Desulfobulbia</taxon>
        <taxon>Desulfobulbales</taxon>
        <taxon>Desulfocapsaceae</taxon>
        <taxon>Desulfocapsa</taxon>
    </lineage>
</organism>
<dbReference type="Proteomes" id="UP000011721">
    <property type="component" value="Chromosome"/>
</dbReference>
<dbReference type="AlphaFoldDB" id="M1PEB5"/>
<dbReference type="EMBL" id="CP003985">
    <property type="protein sequence ID" value="AGF78040.1"/>
    <property type="molecule type" value="Genomic_DNA"/>
</dbReference>